<dbReference type="EMBL" id="QNQT01000003">
    <property type="protein sequence ID" value="RDU36953.1"/>
    <property type="molecule type" value="Genomic_DNA"/>
</dbReference>
<sequence length="123" mass="13503">MIEQINRFCAAFNKKPHLHPLIGGSKKVYLNIGGCFLEFREGMAMIGSAEAPGEPWLAEVTGRPEAISELLSGTARMRDLLTLGTLEVQASFRTVLKLESIFLLAKEYASEEGETSLLTEPMS</sequence>
<dbReference type="AlphaFoldDB" id="A0A3D8GR45"/>
<gene>
    <name evidence="1" type="ORF">DRW41_09645</name>
</gene>
<name>A0A3D8GR45_9BACI</name>
<protein>
    <recommendedName>
        <fullName evidence="3">SCP2 domain-containing protein</fullName>
    </recommendedName>
</protein>
<reference evidence="1 2" key="1">
    <citation type="submission" date="2018-07" db="EMBL/GenBank/DDBJ databases">
        <title>Bacillus sp. YLB-04 draft genome sequence.</title>
        <authorList>
            <person name="Yu L."/>
            <person name="Tang X."/>
        </authorList>
    </citation>
    <scope>NUCLEOTIDE SEQUENCE [LARGE SCALE GENOMIC DNA]</scope>
    <source>
        <strain evidence="1 2">YLB-04</strain>
    </source>
</reference>
<dbReference type="OrthoDB" id="2878395at2"/>
<evidence type="ECO:0000313" key="2">
    <source>
        <dbReference type="Proteomes" id="UP000257144"/>
    </source>
</evidence>
<organism evidence="1 2">
    <name type="scientific">Neobacillus piezotolerans</name>
    <dbReference type="NCBI Taxonomy" id="2259171"/>
    <lineage>
        <taxon>Bacteria</taxon>
        <taxon>Bacillati</taxon>
        <taxon>Bacillota</taxon>
        <taxon>Bacilli</taxon>
        <taxon>Bacillales</taxon>
        <taxon>Bacillaceae</taxon>
        <taxon>Neobacillus</taxon>
    </lineage>
</organism>
<evidence type="ECO:0000313" key="1">
    <source>
        <dbReference type="EMBL" id="RDU36953.1"/>
    </source>
</evidence>
<accession>A0A3D8GR45</accession>
<comment type="caution">
    <text evidence="1">The sequence shown here is derived from an EMBL/GenBank/DDBJ whole genome shotgun (WGS) entry which is preliminary data.</text>
</comment>
<proteinExistence type="predicted"/>
<keyword evidence="2" id="KW-1185">Reference proteome</keyword>
<dbReference type="Proteomes" id="UP000257144">
    <property type="component" value="Unassembled WGS sequence"/>
</dbReference>
<dbReference type="RefSeq" id="WP_115451781.1">
    <property type="nucleotide sequence ID" value="NZ_QNQT01000003.1"/>
</dbReference>
<evidence type="ECO:0008006" key="3">
    <source>
        <dbReference type="Google" id="ProtNLM"/>
    </source>
</evidence>